<reference evidence="1 2" key="1">
    <citation type="journal article" date="2015" name="Genome Biol. Evol.">
        <title>Comparative Genomics of a Bacterivorous Green Alga Reveals Evolutionary Causalities and Consequences of Phago-Mixotrophic Mode of Nutrition.</title>
        <authorList>
            <person name="Burns J.A."/>
            <person name="Paasch A."/>
            <person name="Narechania A."/>
            <person name="Kim E."/>
        </authorList>
    </citation>
    <scope>NUCLEOTIDE SEQUENCE [LARGE SCALE GENOMIC DNA]</scope>
    <source>
        <strain evidence="1 2">PLY_AMNH</strain>
    </source>
</reference>
<dbReference type="AlphaFoldDB" id="A0AAE0H3X1"/>
<evidence type="ECO:0000313" key="1">
    <source>
        <dbReference type="EMBL" id="KAK3289215.1"/>
    </source>
</evidence>
<comment type="caution">
    <text evidence="1">The sequence shown here is derived from an EMBL/GenBank/DDBJ whole genome shotgun (WGS) entry which is preliminary data.</text>
</comment>
<evidence type="ECO:0000313" key="2">
    <source>
        <dbReference type="Proteomes" id="UP001190700"/>
    </source>
</evidence>
<proteinExistence type="predicted"/>
<sequence length="89" mass="10348">MRWVTEPTVSTLNRAVRPLVLSEFVKITRVTRQISQASVHLNEQLTWLYDAAREKLLLLIISVVRSRYKQDFGLQASTDYEHTEMSNVV</sequence>
<keyword evidence="2" id="KW-1185">Reference proteome</keyword>
<dbReference type="Proteomes" id="UP001190700">
    <property type="component" value="Unassembled WGS sequence"/>
</dbReference>
<protein>
    <submittedName>
        <fullName evidence="1">Uncharacterized protein</fullName>
    </submittedName>
</protein>
<gene>
    <name evidence="1" type="ORF">CYMTET_3348</name>
</gene>
<name>A0AAE0H3X1_9CHLO</name>
<organism evidence="1 2">
    <name type="scientific">Cymbomonas tetramitiformis</name>
    <dbReference type="NCBI Taxonomy" id="36881"/>
    <lineage>
        <taxon>Eukaryota</taxon>
        <taxon>Viridiplantae</taxon>
        <taxon>Chlorophyta</taxon>
        <taxon>Pyramimonadophyceae</taxon>
        <taxon>Pyramimonadales</taxon>
        <taxon>Pyramimonadaceae</taxon>
        <taxon>Cymbomonas</taxon>
    </lineage>
</organism>
<dbReference type="EMBL" id="LGRX02000199">
    <property type="protein sequence ID" value="KAK3289215.1"/>
    <property type="molecule type" value="Genomic_DNA"/>
</dbReference>
<accession>A0AAE0H3X1</accession>